<dbReference type="GO" id="GO:0005506">
    <property type="term" value="F:iron ion binding"/>
    <property type="evidence" value="ECO:0007669"/>
    <property type="project" value="InterPro"/>
</dbReference>
<reference evidence="2 3" key="1">
    <citation type="submission" date="2014-06" db="EMBL/GenBank/DDBJ databases">
        <title>Draft genome sequence of Bacillus manliponensis JCM 15802 (MCCC 1A00708).</title>
        <authorList>
            <person name="Lai Q."/>
            <person name="Liu Y."/>
            <person name="Shao Z."/>
        </authorList>
    </citation>
    <scope>NUCLEOTIDE SEQUENCE [LARGE SCALE GENOMIC DNA]</scope>
    <source>
        <strain evidence="2 3">JCM 15802</strain>
    </source>
</reference>
<dbReference type="RefSeq" id="WP_034640140.1">
    <property type="nucleotide sequence ID" value="NZ_CBCSJC010000037.1"/>
</dbReference>
<dbReference type="SUPFAM" id="SSF82649">
    <property type="entry name" value="SufE/NifU"/>
    <property type="match status" value="1"/>
</dbReference>
<dbReference type="eggNOG" id="COG0822">
    <property type="taxonomic scope" value="Bacteria"/>
</dbReference>
<dbReference type="AlphaFoldDB" id="A0A073JU92"/>
<dbReference type="OrthoDB" id="9804157at2"/>
<name>A0A073JU92_9BACI</name>
<evidence type="ECO:0000259" key="1">
    <source>
        <dbReference type="Pfam" id="PF01592"/>
    </source>
</evidence>
<dbReference type="GO" id="GO:0051536">
    <property type="term" value="F:iron-sulfur cluster binding"/>
    <property type="evidence" value="ECO:0007669"/>
    <property type="project" value="InterPro"/>
</dbReference>
<dbReference type="STRING" id="574376.BAMA_03645"/>
<sequence length="135" mass="15191">MFNDTICEHFMNPRNIGELENPDYVVEIGNPICGDTVHMFLKVQERKITDVSYRAYGCSTSIATASIVSEVIKGKTFDDLKLITRDEVTEWLDELEPAQYHCIDIGLSILKQCSSPTQKSLKKKDFLVEGEGASQ</sequence>
<dbReference type="Gene3D" id="3.90.1010.10">
    <property type="match status" value="1"/>
</dbReference>
<dbReference type="EMBL" id="JOTN01000012">
    <property type="protein sequence ID" value="KEK18614.1"/>
    <property type="molecule type" value="Genomic_DNA"/>
</dbReference>
<protein>
    <recommendedName>
        <fullName evidence="1">NIF system FeS cluster assembly NifU N-terminal domain-containing protein</fullName>
    </recommendedName>
</protein>
<dbReference type="Proteomes" id="UP000027822">
    <property type="component" value="Unassembled WGS sequence"/>
</dbReference>
<dbReference type="CDD" id="cd06664">
    <property type="entry name" value="IscU_like"/>
    <property type="match status" value="1"/>
</dbReference>
<keyword evidence="3" id="KW-1185">Reference proteome</keyword>
<dbReference type="Pfam" id="PF01592">
    <property type="entry name" value="NifU_N"/>
    <property type="match status" value="1"/>
</dbReference>
<feature type="domain" description="NIF system FeS cluster assembly NifU N-terminal" evidence="1">
    <location>
        <begin position="2"/>
        <end position="112"/>
    </location>
</feature>
<organism evidence="2 3">
    <name type="scientific">Bacillus manliponensis</name>
    <dbReference type="NCBI Taxonomy" id="574376"/>
    <lineage>
        <taxon>Bacteria</taxon>
        <taxon>Bacillati</taxon>
        <taxon>Bacillota</taxon>
        <taxon>Bacilli</taxon>
        <taxon>Bacillales</taxon>
        <taxon>Bacillaceae</taxon>
        <taxon>Bacillus</taxon>
        <taxon>Bacillus cereus group</taxon>
    </lineage>
</organism>
<gene>
    <name evidence="2" type="ORF">BAMA_03645</name>
</gene>
<dbReference type="GO" id="GO:0016226">
    <property type="term" value="P:iron-sulfur cluster assembly"/>
    <property type="evidence" value="ECO:0007669"/>
    <property type="project" value="InterPro"/>
</dbReference>
<accession>A0A073JU92</accession>
<dbReference type="PANTHER" id="PTHR10093">
    <property type="entry name" value="IRON-SULFUR CLUSTER ASSEMBLY ENZYME NIFU HOMOLOG"/>
    <property type="match status" value="1"/>
</dbReference>
<proteinExistence type="predicted"/>
<evidence type="ECO:0000313" key="3">
    <source>
        <dbReference type="Proteomes" id="UP000027822"/>
    </source>
</evidence>
<dbReference type="InterPro" id="IPR002871">
    <property type="entry name" value="NIF_FeS_clus_asmbl_NifU_N"/>
</dbReference>
<comment type="caution">
    <text evidence="2">The sequence shown here is derived from an EMBL/GenBank/DDBJ whole genome shotgun (WGS) entry which is preliminary data.</text>
</comment>
<evidence type="ECO:0000313" key="2">
    <source>
        <dbReference type="EMBL" id="KEK18614.1"/>
    </source>
</evidence>